<feature type="transmembrane region" description="Helical" evidence="1">
    <location>
        <begin position="110"/>
        <end position="130"/>
    </location>
</feature>
<keyword evidence="1" id="KW-1133">Transmembrane helix</keyword>
<reference evidence="4" key="1">
    <citation type="submission" date="2022-10" db="EMBL/GenBank/DDBJ databases">
        <title>Genome assembly of Pristionchus species.</title>
        <authorList>
            <person name="Yoshida K."/>
            <person name="Sommer R.J."/>
        </authorList>
    </citation>
    <scope>NUCLEOTIDE SEQUENCE [LARGE SCALE GENOMIC DNA]</scope>
    <source>
        <strain evidence="4">RS5460</strain>
    </source>
</reference>
<evidence type="ECO:0000313" key="3">
    <source>
        <dbReference type="EMBL" id="GMR37773.1"/>
    </source>
</evidence>
<proteinExistence type="predicted"/>
<protein>
    <recommendedName>
        <fullName evidence="5">G protein-coupled receptor</fullName>
    </recommendedName>
</protein>
<feature type="non-terminal residue" evidence="3">
    <location>
        <position position="1"/>
    </location>
</feature>
<feature type="chain" id="PRO_5042817970" description="G protein-coupled receptor" evidence="2">
    <location>
        <begin position="17"/>
        <end position="161"/>
    </location>
</feature>
<gene>
    <name evidence="3" type="ORF">PMAYCL1PPCAC_07968</name>
</gene>
<feature type="transmembrane region" description="Helical" evidence="1">
    <location>
        <begin position="32"/>
        <end position="60"/>
    </location>
</feature>
<keyword evidence="4" id="KW-1185">Reference proteome</keyword>
<dbReference type="AlphaFoldDB" id="A0AAN5C564"/>
<sequence>LLLLLFLIITVHLSRSSHQAEGRTVDRRDNHSLIFMFFPLLLLLPFILLLIFILLCILLANESGHRIHGRDHFFFIYLLFPITAPSSAYHHAIGWAARGSGFCSPSGHSIIPRETLLILTRSIVIIFIFIHHIRSTPARGENSFSSLFLSHNLPFLLLLLF</sequence>
<feature type="signal peptide" evidence="2">
    <location>
        <begin position="1"/>
        <end position="16"/>
    </location>
</feature>
<name>A0AAN5C564_9BILA</name>
<feature type="transmembrane region" description="Helical" evidence="1">
    <location>
        <begin position="72"/>
        <end position="90"/>
    </location>
</feature>
<keyword evidence="1" id="KW-0812">Transmembrane</keyword>
<keyword evidence="1" id="KW-0472">Membrane</keyword>
<evidence type="ECO:0000256" key="1">
    <source>
        <dbReference type="SAM" id="Phobius"/>
    </source>
</evidence>
<comment type="caution">
    <text evidence="3">The sequence shown here is derived from an EMBL/GenBank/DDBJ whole genome shotgun (WGS) entry which is preliminary data.</text>
</comment>
<keyword evidence="2" id="KW-0732">Signal</keyword>
<accession>A0AAN5C564</accession>
<dbReference type="EMBL" id="BTRK01000002">
    <property type="protein sequence ID" value="GMR37773.1"/>
    <property type="molecule type" value="Genomic_DNA"/>
</dbReference>
<evidence type="ECO:0000313" key="4">
    <source>
        <dbReference type="Proteomes" id="UP001328107"/>
    </source>
</evidence>
<organism evidence="3 4">
    <name type="scientific">Pristionchus mayeri</name>
    <dbReference type="NCBI Taxonomy" id="1317129"/>
    <lineage>
        <taxon>Eukaryota</taxon>
        <taxon>Metazoa</taxon>
        <taxon>Ecdysozoa</taxon>
        <taxon>Nematoda</taxon>
        <taxon>Chromadorea</taxon>
        <taxon>Rhabditida</taxon>
        <taxon>Rhabditina</taxon>
        <taxon>Diplogasteromorpha</taxon>
        <taxon>Diplogasteroidea</taxon>
        <taxon>Neodiplogasteridae</taxon>
        <taxon>Pristionchus</taxon>
    </lineage>
</organism>
<evidence type="ECO:0000256" key="2">
    <source>
        <dbReference type="SAM" id="SignalP"/>
    </source>
</evidence>
<evidence type="ECO:0008006" key="5">
    <source>
        <dbReference type="Google" id="ProtNLM"/>
    </source>
</evidence>
<dbReference type="Proteomes" id="UP001328107">
    <property type="component" value="Unassembled WGS sequence"/>
</dbReference>
<feature type="non-terminal residue" evidence="3">
    <location>
        <position position="161"/>
    </location>
</feature>